<reference evidence="1" key="1">
    <citation type="journal article" date="2013" name="Nature">
        <title>Draft genome of the wheat A-genome progenitor Triticum urartu.</title>
        <authorList>
            <person name="Ling H.Q."/>
            <person name="Zhao S."/>
            <person name="Liu D."/>
            <person name="Wang J."/>
            <person name="Sun H."/>
            <person name="Zhang C."/>
            <person name="Fan H."/>
            <person name="Li D."/>
            <person name="Dong L."/>
            <person name="Tao Y."/>
            <person name="Gao C."/>
            <person name="Wu H."/>
            <person name="Li Y."/>
            <person name="Cui Y."/>
            <person name="Guo X."/>
            <person name="Zheng S."/>
            <person name="Wang B."/>
            <person name="Yu K."/>
            <person name="Liang Q."/>
            <person name="Yang W."/>
            <person name="Lou X."/>
            <person name="Chen J."/>
            <person name="Feng M."/>
            <person name="Jian J."/>
            <person name="Zhang X."/>
            <person name="Luo G."/>
            <person name="Jiang Y."/>
            <person name="Liu J."/>
            <person name="Wang Z."/>
            <person name="Sha Y."/>
            <person name="Zhang B."/>
            <person name="Wu H."/>
            <person name="Tang D."/>
            <person name="Shen Q."/>
            <person name="Xue P."/>
            <person name="Zou S."/>
            <person name="Wang X."/>
            <person name="Liu X."/>
            <person name="Wang F."/>
            <person name="Yang Y."/>
            <person name="An X."/>
            <person name="Dong Z."/>
            <person name="Zhang K."/>
            <person name="Zhang X."/>
            <person name="Luo M.C."/>
            <person name="Dvorak J."/>
            <person name="Tong Y."/>
            <person name="Wang J."/>
            <person name="Yang H."/>
            <person name="Li Z."/>
            <person name="Wang D."/>
            <person name="Zhang A."/>
            <person name="Wang J."/>
        </authorList>
    </citation>
    <scope>NUCLEOTIDE SEQUENCE</scope>
</reference>
<dbReference type="InterPro" id="IPR014729">
    <property type="entry name" value="Rossmann-like_a/b/a_fold"/>
</dbReference>
<dbReference type="EMBL" id="KD241891">
    <property type="protein sequence ID" value="EMS49553.1"/>
    <property type="molecule type" value="Genomic_DNA"/>
</dbReference>
<organism evidence="1">
    <name type="scientific">Triticum urartu</name>
    <name type="common">Red wild einkorn</name>
    <name type="synonym">Crithodium urartu</name>
    <dbReference type="NCBI Taxonomy" id="4572"/>
    <lineage>
        <taxon>Eukaryota</taxon>
        <taxon>Viridiplantae</taxon>
        <taxon>Streptophyta</taxon>
        <taxon>Embryophyta</taxon>
        <taxon>Tracheophyta</taxon>
        <taxon>Spermatophyta</taxon>
        <taxon>Magnoliopsida</taxon>
        <taxon>Liliopsida</taxon>
        <taxon>Poales</taxon>
        <taxon>Poaceae</taxon>
        <taxon>BOP clade</taxon>
        <taxon>Pooideae</taxon>
        <taxon>Triticodae</taxon>
        <taxon>Triticeae</taxon>
        <taxon>Triticinae</taxon>
        <taxon>Triticum</taxon>
    </lineage>
</organism>
<dbReference type="SUPFAM" id="SSF52402">
    <property type="entry name" value="Adenine nucleotide alpha hydrolases-like"/>
    <property type="match status" value="1"/>
</dbReference>
<dbReference type="AlphaFoldDB" id="M7YGT2"/>
<name>M7YGT2_TRIUA</name>
<dbReference type="STRING" id="4572.M7YGT2"/>
<accession>M7YGT2</accession>
<evidence type="ECO:0008006" key="2">
    <source>
        <dbReference type="Google" id="ProtNLM"/>
    </source>
</evidence>
<dbReference type="Gene3D" id="3.40.50.620">
    <property type="entry name" value="HUPs"/>
    <property type="match status" value="1"/>
</dbReference>
<sequence length="79" mass="8854">MARTSQDSLIWPPQPAYSRDRHASVQEALLPFRRLAKANVETVVVEGDGVAETLVRYAAESGVRSLVLGSGSFRWFHRR</sequence>
<protein>
    <recommendedName>
        <fullName evidence="2">UspA domain-containing protein</fullName>
    </recommendedName>
</protein>
<gene>
    <name evidence="1" type="ORF">TRIUR3_16277</name>
</gene>
<proteinExistence type="predicted"/>
<evidence type="ECO:0000313" key="1">
    <source>
        <dbReference type="EMBL" id="EMS49553.1"/>
    </source>
</evidence>